<evidence type="ECO:0000313" key="1">
    <source>
        <dbReference type="EMBL" id="MBB5018246.1"/>
    </source>
</evidence>
<dbReference type="AlphaFoldDB" id="A0A840MP20"/>
<keyword evidence="2" id="KW-1185">Reference proteome</keyword>
<comment type="caution">
    <text evidence="1">The sequence shown here is derived from an EMBL/GenBank/DDBJ whole genome shotgun (WGS) entry which is preliminary data.</text>
</comment>
<dbReference type="Proteomes" id="UP000575898">
    <property type="component" value="Unassembled WGS sequence"/>
</dbReference>
<name>A0A840MP20_9PROT</name>
<protein>
    <submittedName>
        <fullName evidence="1">Uncharacterized protein</fullName>
    </submittedName>
</protein>
<organism evidence="1 2">
    <name type="scientific">Chitinivorax tropicus</name>
    <dbReference type="NCBI Taxonomy" id="714531"/>
    <lineage>
        <taxon>Bacteria</taxon>
        <taxon>Pseudomonadati</taxon>
        <taxon>Pseudomonadota</taxon>
        <taxon>Betaproteobacteria</taxon>
        <taxon>Chitinivorax</taxon>
    </lineage>
</organism>
<sequence length="99" mass="11355">MDGSPAYSCCASRWVRHRGTAGPDIRRHWVPHCHGRYTNTLNGNLVADNGRLLHQSDIVQCSMPTLLQYDKLPIFRYIKAVGELDIYMCLMLTRLGHDR</sequence>
<reference evidence="1 2" key="1">
    <citation type="submission" date="2020-08" db="EMBL/GenBank/DDBJ databases">
        <title>Genomic Encyclopedia of Type Strains, Phase IV (KMG-IV): sequencing the most valuable type-strain genomes for metagenomic binning, comparative biology and taxonomic classification.</title>
        <authorList>
            <person name="Goeker M."/>
        </authorList>
    </citation>
    <scope>NUCLEOTIDE SEQUENCE [LARGE SCALE GENOMIC DNA]</scope>
    <source>
        <strain evidence="1 2">DSM 27165</strain>
    </source>
</reference>
<dbReference type="EMBL" id="JACHHY010000007">
    <property type="protein sequence ID" value="MBB5018246.1"/>
    <property type="molecule type" value="Genomic_DNA"/>
</dbReference>
<gene>
    <name evidence="1" type="ORF">HNQ59_001531</name>
</gene>
<proteinExistence type="predicted"/>
<accession>A0A840MP20</accession>
<evidence type="ECO:0000313" key="2">
    <source>
        <dbReference type="Proteomes" id="UP000575898"/>
    </source>
</evidence>